<name>A0A2P5P5C1_9CHLR</name>
<gene>
    <name evidence="3" type="ORF">JP09_009245</name>
</gene>
<keyword evidence="4" id="KW-1185">Reference proteome</keyword>
<protein>
    <submittedName>
        <fullName evidence="3">Uncharacterized protein</fullName>
    </submittedName>
</protein>
<organism evidence="3 4">
    <name type="scientific">Dehalogenimonas etheniformans</name>
    <dbReference type="NCBI Taxonomy" id="1536648"/>
    <lineage>
        <taxon>Bacteria</taxon>
        <taxon>Bacillati</taxon>
        <taxon>Chloroflexota</taxon>
        <taxon>Dehalococcoidia</taxon>
        <taxon>Dehalococcoidales</taxon>
        <taxon>Dehalococcoidaceae</taxon>
        <taxon>Dehalogenimonas</taxon>
    </lineage>
</organism>
<accession>A0A2P5P5C1</accession>
<feature type="compositionally biased region" description="Low complexity" evidence="1">
    <location>
        <begin position="95"/>
        <end position="123"/>
    </location>
</feature>
<feature type="transmembrane region" description="Helical" evidence="2">
    <location>
        <begin position="144"/>
        <end position="168"/>
    </location>
</feature>
<keyword evidence="2" id="KW-0472">Membrane</keyword>
<feature type="region of interest" description="Disordered" evidence="1">
    <location>
        <begin position="94"/>
        <end position="123"/>
    </location>
</feature>
<evidence type="ECO:0000313" key="3">
    <source>
        <dbReference type="EMBL" id="PPD57502.1"/>
    </source>
</evidence>
<dbReference type="RefSeq" id="WP_102331693.1">
    <property type="nucleotide sequence ID" value="NZ_CP058566.2"/>
</dbReference>
<dbReference type="EMBL" id="JQAN02000012">
    <property type="protein sequence ID" value="PPD57502.1"/>
    <property type="molecule type" value="Genomic_DNA"/>
</dbReference>
<feature type="transmembrane region" description="Helical" evidence="2">
    <location>
        <begin position="63"/>
        <end position="83"/>
    </location>
</feature>
<evidence type="ECO:0000256" key="1">
    <source>
        <dbReference type="SAM" id="MobiDB-lite"/>
    </source>
</evidence>
<comment type="caution">
    <text evidence="3">The sequence shown here is derived from an EMBL/GenBank/DDBJ whole genome shotgun (WGS) entry which is preliminary data.</text>
</comment>
<dbReference type="AlphaFoldDB" id="A0A2P5P5C1"/>
<dbReference type="Proteomes" id="UP000235653">
    <property type="component" value="Unassembled WGS sequence"/>
</dbReference>
<sequence length="178" mass="19615">MAKLEQELRTYFRCEAEAAIPRDDWWQKAASKAVSEQRKPKTGLKNWVGNLAEILRINPQRPAWGIVTYLLLLVVYVGLSAGLTDIVSNFPPGGSSAPPITSQPPSTTIGPSPTGTLPPVTTQPPITITNTTVTLTTPAESMNALYPLIFFLFFIFFVTTTLVILSWARRARDRNEAI</sequence>
<keyword evidence="2" id="KW-1133">Transmembrane helix</keyword>
<evidence type="ECO:0000313" key="4">
    <source>
        <dbReference type="Proteomes" id="UP000235653"/>
    </source>
</evidence>
<reference evidence="3 4" key="1">
    <citation type="journal article" date="2017" name="ISME J.">
        <title>Grape pomace compost harbors organohalide-respiring Dehalogenimonas species with novel reductive dehalogenase genes.</title>
        <authorList>
            <person name="Yang Y."/>
            <person name="Higgins S.A."/>
            <person name="Yan J."/>
            <person name="Simsir B."/>
            <person name="Chourey K."/>
            <person name="Iyer R."/>
            <person name="Hettich R.L."/>
            <person name="Baldwin B."/>
            <person name="Ogles D.M."/>
            <person name="Loffler F.E."/>
        </authorList>
    </citation>
    <scope>NUCLEOTIDE SEQUENCE [LARGE SCALE GENOMIC DNA]</scope>
    <source>
        <strain evidence="3 4">GP</strain>
    </source>
</reference>
<dbReference type="OrthoDB" id="5297095at2"/>
<proteinExistence type="predicted"/>
<keyword evidence="2" id="KW-0812">Transmembrane</keyword>
<evidence type="ECO:0000256" key="2">
    <source>
        <dbReference type="SAM" id="Phobius"/>
    </source>
</evidence>